<comment type="caution">
    <text evidence="1">The sequence shown here is derived from an EMBL/GenBank/DDBJ whole genome shotgun (WGS) entry which is preliminary data.</text>
</comment>
<proteinExistence type="predicted"/>
<keyword evidence="2" id="KW-1185">Reference proteome</keyword>
<name>A0A4S8ICG4_MUSBA</name>
<dbReference type="AlphaFoldDB" id="A0A4S8ICG4"/>
<organism evidence="1 2">
    <name type="scientific">Musa balbisiana</name>
    <name type="common">Banana</name>
    <dbReference type="NCBI Taxonomy" id="52838"/>
    <lineage>
        <taxon>Eukaryota</taxon>
        <taxon>Viridiplantae</taxon>
        <taxon>Streptophyta</taxon>
        <taxon>Embryophyta</taxon>
        <taxon>Tracheophyta</taxon>
        <taxon>Spermatophyta</taxon>
        <taxon>Magnoliopsida</taxon>
        <taxon>Liliopsida</taxon>
        <taxon>Zingiberales</taxon>
        <taxon>Musaceae</taxon>
        <taxon>Musa</taxon>
    </lineage>
</organism>
<evidence type="ECO:0000313" key="1">
    <source>
        <dbReference type="EMBL" id="THU45807.1"/>
    </source>
</evidence>
<dbReference type="EMBL" id="PYDT01000011">
    <property type="protein sequence ID" value="THU45807.1"/>
    <property type="molecule type" value="Genomic_DNA"/>
</dbReference>
<dbReference type="Proteomes" id="UP000317650">
    <property type="component" value="Chromosome 2"/>
</dbReference>
<evidence type="ECO:0000313" key="2">
    <source>
        <dbReference type="Proteomes" id="UP000317650"/>
    </source>
</evidence>
<sequence>MCPSGGAISCLIRTCKHYEPQLLPWRRPKECSKKGTAGESCQGIKCGKRGCGVAVSKEFPRLFEWAMIPKPISQETSVHVMASVN</sequence>
<protein>
    <submittedName>
        <fullName evidence="1">Uncharacterized protein</fullName>
    </submittedName>
</protein>
<reference evidence="1 2" key="1">
    <citation type="journal article" date="2019" name="Nat. Plants">
        <title>Genome sequencing of Musa balbisiana reveals subgenome evolution and function divergence in polyploid bananas.</title>
        <authorList>
            <person name="Yao X."/>
        </authorList>
    </citation>
    <scope>NUCLEOTIDE SEQUENCE [LARGE SCALE GENOMIC DNA]</scope>
    <source>
        <strain evidence="2">cv. DH-PKW</strain>
        <tissue evidence="1">Leaves</tissue>
    </source>
</reference>
<gene>
    <name evidence="1" type="ORF">C4D60_Mb02t21870</name>
</gene>
<accession>A0A4S8ICG4</accession>